<keyword evidence="6" id="KW-1185">Reference proteome</keyword>
<keyword evidence="2" id="KW-0539">Nucleus</keyword>
<evidence type="ECO:0000313" key="6">
    <source>
        <dbReference type="Proteomes" id="UP001163105"/>
    </source>
</evidence>
<dbReference type="Pfam" id="PF11951">
    <property type="entry name" value="Fungal_trans_2"/>
    <property type="match status" value="2"/>
</dbReference>
<comment type="subcellular location">
    <subcellularLocation>
        <location evidence="1">Nucleus</location>
    </subcellularLocation>
</comment>
<feature type="compositionally biased region" description="Basic and acidic residues" evidence="3">
    <location>
        <begin position="194"/>
        <end position="203"/>
    </location>
</feature>
<sequence>MDRPSRGESPDRGWLSAPIAFTIAPPSRAQFESRVEPQGDRTGCFTCRRRKKKCNEEKPLCSGCKRNKLDCRWPTEAASSSVSASVSASSLGSSQARSKSMSDASPPNSISISAAQRMERHAIIAASMSPEEPRRPQERKLSRHEHQSPRLQRIEPAPEPASSAHLETHSPRDFFHVPSDPGPDMELDDGDVEDVSHDVDRRSSSTSSNSTASLESLPLQSAFLDDTVNDLALISSGLLFDDSSGLHDGITMPMSLLPTHGHSSYELLSYYLSRTANSMGNGSTDVNPFVAKLVPLAFSNPLVLQLILAQSAAHRQASKEPDSSNEIAQRYYTDSLRMFRNVVGEYVARGDIHGTIFDHLTASKSLLTALLGKTKAYLNDDLPDFLVEYYMHTAASSMISTDFRQSNHSLLSPHIEDTARTLVNRKYIGQLCGCWLELLLLIPQVFQLGKSIMGDLDGDGEQQPPSTDDIISFGFLQSQILAFFPSPIASPYSQLAGLVWKQGVLLYLWSILGTPQMSPAGSAHKDLMDSAIAEAIAALSQFPASVRVNTSLCWPLAVIGCCTADPGVQEILRARLQTMIDTIGLGNMRETLVLLERVWRQPVEETSPWSLHKAMQDHQIWISFA</sequence>
<dbReference type="Proteomes" id="UP001163105">
    <property type="component" value="Unassembled WGS sequence"/>
</dbReference>
<evidence type="ECO:0000256" key="2">
    <source>
        <dbReference type="ARBA" id="ARBA00023242"/>
    </source>
</evidence>
<reference evidence="5" key="1">
    <citation type="submission" date="2023-01" db="EMBL/GenBank/DDBJ databases">
        <title>The growth and conidiation of Purpureocillium lavendulum are regulated by nitrogen source and histone H3K14 acetylation.</title>
        <authorList>
            <person name="Tang P."/>
            <person name="Han J."/>
            <person name="Zhang C."/>
            <person name="Tang P."/>
            <person name="Qi F."/>
            <person name="Zhang K."/>
            <person name="Liang L."/>
        </authorList>
    </citation>
    <scope>NUCLEOTIDE SEQUENCE</scope>
    <source>
        <strain evidence="5">YMF1.00683</strain>
    </source>
</reference>
<feature type="compositionally biased region" description="Acidic residues" evidence="3">
    <location>
        <begin position="183"/>
        <end position="193"/>
    </location>
</feature>
<feature type="region of interest" description="Disordered" evidence="3">
    <location>
        <begin position="75"/>
        <end position="214"/>
    </location>
</feature>
<evidence type="ECO:0000259" key="4">
    <source>
        <dbReference type="PROSITE" id="PS50048"/>
    </source>
</evidence>
<comment type="caution">
    <text evidence="5">The sequence shown here is derived from an EMBL/GenBank/DDBJ whole genome shotgun (WGS) entry which is preliminary data.</text>
</comment>
<dbReference type="PROSITE" id="PS50048">
    <property type="entry name" value="ZN2_CY6_FUNGAL_2"/>
    <property type="match status" value="1"/>
</dbReference>
<feature type="compositionally biased region" description="Basic and acidic residues" evidence="3">
    <location>
        <begin position="166"/>
        <end position="175"/>
    </location>
</feature>
<dbReference type="CDD" id="cd00067">
    <property type="entry name" value="GAL4"/>
    <property type="match status" value="1"/>
</dbReference>
<dbReference type="GO" id="GO:0045944">
    <property type="term" value="P:positive regulation of transcription by RNA polymerase II"/>
    <property type="evidence" value="ECO:0007669"/>
    <property type="project" value="TreeGrafter"/>
</dbReference>
<dbReference type="GO" id="GO:0008270">
    <property type="term" value="F:zinc ion binding"/>
    <property type="evidence" value="ECO:0007669"/>
    <property type="project" value="InterPro"/>
</dbReference>
<feature type="compositionally biased region" description="Low complexity" evidence="3">
    <location>
        <begin position="77"/>
        <end position="115"/>
    </location>
</feature>
<dbReference type="AlphaFoldDB" id="A0AB34FFH7"/>
<dbReference type="SMART" id="SM00066">
    <property type="entry name" value="GAL4"/>
    <property type="match status" value="1"/>
</dbReference>
<accession>A0AB34FFH7</accession>
<dbReference type="EMBL" id="JAQHRD010000012">
    <property type="protein sequence ID" value="KAJ6437434.1"/>
    <property type="molecule type" value="Genomic_DNA"/>
</dbReference>
<dbReference type="InterPro" id="IPR021858">
    <property type="entry name" value="Fun_TF"/>
</dbReference>
<dbReference type="GO" id="GO:0005634">
    <property type="term" value="C:nucleus"/>
    <property type="evidence" value="ECO:0007669"/>
    <property type="project" value="UniProtKB-SubCell"/>
</dbReference>
<protein>
    <submittedName>
        <fullName evidence="5">C6 transcription factor</fullName>
    </submittedName>
</protein>
<gene>
    <name evidence="5" type="ORF">O9K51_09990</name>
</gene>
<name>A0AB34FFH7_9HYPO</name>
<proteinExistence type="predicted"/>
<feature type="compositionally biased region" description="Low complexity" evidence="3">
    <location>
        <begin position="204"/>
        <end position="214"/>
    </location>
</feature>
<dbReference type="PANTHER" id="PTHR37534:SF43">
    <property type="entry name" value="FINGER DOMAIN PROTEIN, PUTATIVE (AFU_ORTHOLOGUE AFUA_1G01850)-RELATED"/>
    <property type="match status" value="1"/>
</dbReference>
<evidence type="ECO:0000256" key="3">
    <source>
        <dbReference type="SAM" id="MobiDB-lite"/>
    </source>
</evidence>
<dbReference type="InterPro" id="IPR001138">
    <property type="entry name" value="Zn2Cys6_DnaBD"/>
</dbReference>
<dbReference type="GO" id="GO:0000976">
    <property type="term" value="F:transcription cis-regulatory region binding"/>
    <property type="evidence" value="ECO:0007669"/>
    <property type="project" value="TreeGrafter"/>
</dbReference>
<feature type="compositionally biased region" description="Basic and acidic residues" evidence="3">
    <location>
        <begin position="131"/>
        <end position="148"/>
    </location>
</feature>
<dbReference type="SUPFAM" id="SSF57701">
    <property type="entry name" value="Zn2/Cys6 DNA-binding domain"/>
    <property type="match status" value="1"/>
</dbReference>
<organism evidence="5 6">
    <name type="scientific">Purpureocillium lavendulum</name>
    <dbReference type="NCBI Taxonomy" id="1247861"/>
    <lineage>
        <taxon>Eukaryota</taxon>
        <taxon>Fungi</taxon>
        <taxon>Dikarya</taxon>
        <taxon>Ascomycota</taxon>
        <taxon>Pezizomycotina</taxon>
        <taxon>Sordariomycetes</taxon>
        <taxon>Hypocreomycetidae</taxon>
        <taxon>Hypocreales</taxon>
        <taxon>Ophiocordycipitaceae</taxon>
        <taxon>Purpureocillium</taxon>
    </lineage>
</organism>
<evidence type="ECO:0000313" key="5">
    <source>
        <dbReference type="EMBL" id="KAJ6437434.1"/>
    </source>
</evidence>
<dbReference type="PANTHER" id="PTHR37534">
    <property type="entry name" value="TRANSCRIPTIONAL ACTIVATOR PROTEIN UGA3"/>
    <property type="match status" value="1"/>
</dbReference>
<dbReference type="GO" id="GO:0000981">
    <property type="term" value="F:DNA-binding transcription factor activity, RNA polymerase II-specific"/>
    <property type="evidence" value="ECO:0007669"/>
    <property type="project" value="InterPro"/>
</dbReference>
<feature type="domain" description="Zn(2)-C6 fungal-type" evidence="4">
    <location>
        <begin position="43"/>
        <end position="73"/>
    </location>
</feature>
<dbReference type="InterPro" id="IPR036864">
    <property type="entry name" value="Zn2-C6_fun-type_DNA-bd_sf"/>
</dbReference>
<dbReference type="PROSITE" id="PS00463">
    <property type="entry name" value="ZN2_CY6_FUNGAL_1"/>
    <property type="match status" value="1"/>
</dbReference>
<evidence type="ECO:0000256" key="1">
    <source>
        <dbReference type="ARBA" id="ARBA00004123"/>
    </source>
</evidence>
<dbReference type="Pfam" id="PF00172">
    <property type="entry name" value="Zn_clus"/>
    <property type="match status" value="1"/>
</dbReference>
<dbReference type="Gene3D" id="4.10.240.10">
    <property type="entry name" value="Zn(2)-C6 fungal-type DNA-binding domain"/>
    <property type="match status" value="1"/>
</dbReference>